<proteinExistence type="predicted"/>
<evidence type="ECO:0000313" key="4">
    <source>
        <dbReference type="Proteomes" id="UP000243255"/>
    </source>
</evidence>
<dbReference type="InterPro" id="IPR052913">
    <property type="entry name" value="Glycopeptide_resist_protein"/>
</dbReference>
<accession>A0A1M5Q316</accession>
<dbReference type="Proteomes" id="UP000243255">
    <property type="component" value="Unassembled WGS sequence"/>
</dbReference>
<protein>
    <submittedName>
        <fullName evidence="3">Putative peptidoglycan binding domain-containing protein</fullName>
    </submittedName>
</protein>
<gene>
    <name evidence="3" type="ORF">SAMN04488530_11810</name>
</gene>
<organism evidence="3 4">
    <name type="scientific">Asaccharospora irregularis DSM 2635</name>
    <dbReference type="NCBI Taxonomy" id="1121321"/>
    <lineage>
        <taxon>Bacteria</taxon>
        <taxon>Bacillati</taxon>
        <taxon>Bacillota</taxon>
        <taxon>Clostridia</taxon>
        <taxon>Peptostreptococcales</taxon>
        <taxon>Peptostreptococcaceae</taxon>
        <taxon>Asaccharospora</taxon>
    </lineage>
</organism>
<feature type="domain" description="YoaR-like putative peptidoglycan binding" evidence="2">
    <location>
        <begin position="102"/>
        <end position="216"/>
    </location>
</feature>
<sequence>MGKRANNRKRKNKQQLMDKLKSMNSKVSYSKNSIIKILGVIAVIGICLISFNKFYIYNDKIAKNIMIESTDVSNLTKEETLAILKDEYKPQNIKLNYEGKQYQILPEDIELTYNIEEAINQAYNYTKQGSYLENIKTYFATIKNGKKIRINSTYNEAKLSSSIENISKKINVKTRDAKVSVDGNGNISVTPSLVGKEMDIVSNKEAIYEIIKSKNYKDLDIKVVLKQPEVNTEQAKTVNTLLGEYSTRFSMGQTGRASNVIRSANSTSNVLLMPGQEFSYNALTGPRIKSNGYKDAPVIVKGKIEQESGGGVCQTSSTLYNAALYSGLEITSVQNHSLKSKYIPVGQDAMVSYGGSDFRFKNPYKHPVYVKNISGNGILISRIYGNGEDKQNISIKVDKFKYSGLDAAKTYRQYKDASGNVIKTEYINTSVYKKPKK</sequence>
<dbReference type="EMBL" id="FQWX01000018">
    <property type="protein sequence ID" value="SHH08382.1"/>
    <property type="molecule type" value="Genomic_DNA"/>
</dbReference>
<dbReference type="Pfam" id="PF04294">
    <property type="entry name" value="VanW"/>
    <property type="match status" value="1"/>
</dbReference>
<keyword evidence="1" id="KW-0812">Transmembrane</keyword>
<dbReference type="AlphaFoldDB" id="A0A1M5Q316"/>
<name>A0A1M5Q316_9FIRM</name>
<reference evidence="4" key="1">
    <citation type="submission" date="2016-11" db="EMBL/GenBank/DDBJ databases">
        <authorList>
            <person name="Varghese N."/>
            <person name="Submissions S."/>
        </authorList>
    </citation>
    <scope>NUCLEOTIDE SEQUENCE [LARGE SCALE GENOMIC DNA]</scope>
    <source>
        <strain evidence="4">DSM 2635</strain>
    </source>
</reference>
<feature type="transmembrane region" description="Helical" evidence="1">
    <location>
        <begin position="33"/>
        <end position="51"/>
    </location>
</feature>
<dbReference type="Pfam" id="PF12229">
    <property type="entry name" value="PG_binding_4"/>
    <property type="match status" value="1"/>
</dbReference>
<dbReference type="PANTHER" id="PTHR35788">
    <property type="entry name" value="EXPORTED PROTEIN-RELATED"/>
    <property type="match status" value="1"/>
</dbReference>
<dbReference type="InterPro" id="IPR007391">
    <property type="entry name" value="Vancomycin_resist_VanW"/>
</dbReference>
<evidence type="ECO:0000256" key="1">
    <source>
        <dbReference type="SAM" id="Phobius"/>
    </source>
</evidence>
<dbReference type="PANTHER" id="PTHR35788:SF1">
    <property type="entry name" value="EXPORTED PROTEIN"/>
    <property type="match status" value="1"/>
</dbReference>
<keyword evidence="1" id="KW-0472">Membrane</keyword>
<keyword evidence="4" id="KW-1185">Reference proteome</keyword>
<evidence type="ECO:0000313" key="3">
    <source>
        <dbReference type="EMBL" id="SHH08382.1"/>
    </source>
</evidence>
<dbReference type="InterPro" id="IPR022029">
    <property type="entry name" value="YoaR-like_PG-bd"/>
</dbReference>
<evidence type="ECO:0000259" key="2">
    <source>
        <dbReference type="Pfam" id="PF12229"/>
    </source>
</evidence>
<dbReference type="RefSeq" id="WP_242948857.1">
    <property type="nucleotide sequence ID" value="NZ_BAABCH010000095.1"/>
</dbReference>
<keyword evidence="1" id="KW-1133">Transmembrane helix</keyword>